<feature type="transmembrane region" description="Helical" evidence="1">
    <location>
        <begin position="35"/>
        <end position="58"/>
    </location>
</feature>
<reference evidence="3 4" key="2">
    <citation type="submission" date="2020-03" db="EMBL/GenBank/DDBJ databases">
        <authorList>
            <person name="Ichikawa N."/>
            <person name="Kimura A."/>
            <person name="Kitahashi Y."/>
            <person name="Uohara A."/>
        </authorList>
    </citation>
    <scope>NUCLEOTIDE SEQUENCE [LARGE SCALE GENOMIC DNA]</scope>
    <source>
        <strain evidence="3 4">NBRC 107702</strain>
    </source>
</reference>
<protein>
    <recommendedName>
        <fullName evidence="2">TadE-like domain-containing protein</fullName>
    </recommendedName>
</protein>
<dbReference type="KEGG" id="pfla:Pflav_071950"/>
<evidence type="ECO:0000313" key="4">
    <source>
        <dbReference type="Proteomes" id="UP000502508"/>
    </source>
</evidence>
<keyword evidence="4" id="KW-1185">Reference proteome</keyword>
<organism evidence="3 4">
    <name type="scientific">Phytohabitans flavus</name>
    <dbReference type="NCBI Taxonomy" id="1076124"/>
    <lineage>
        <taxon>Bacteria</taxon>
        <taxon>Bacillati</taxon>
        <taxon>Actinomycetota</taxon>
        <taxon>Actinomycetes</taxon>
        <taxon>Micromonosporales</taxon>
        <taxon>Micromonosporaceae</taxon>
    </lineage>
</organism>
<dbReference type="Pfam" id="PF07811">
    <property type="entry name" value="TadE"/>
    <property type="match status" value="1"/>
</dbReference>
<dbReference type="EMBL" id="AP022870">
    <property type="protein sequence ID" value="BCB80785.1"/>
    <property type="molecule type" value="Genomic_DNA"/>
</dbReference>
<dbReference type="Proteomes" id="UP000502508">
    <property type="component" value="Chromosome"/>
</dbReference>
<evidence type="ECO:0000259" key="2">
    <source>
        <dbReference type="Pfam" id="PF07811"/>
    </source>
</evidence>
<evidence type="ECO:0000256" key="1">
    <source>
        <dbReference type="SAM" id="Phobius"/>
    </source>
</evidence>
<accession>A0A6F8Y3V9</accession>
<keyword evidence="1" id="KW-0472">Membrane</keyword>
<dbReference type="RefSeq" id="WP_173040849.1">
    <property type="nucleotide sequence ID" value="NZ_AP022870.1"/>
</dbReference>
<feature type="domain" description="TadE-like" evidence="2">
    <location>
        <begin position="29"/>
        <end position="69"/>
    </location>
</feature>
<dbReference type="AlphaFoldDB" id="A0A6F8Y3V9"/>
<keyword evidence="1" id="KW-1133">Transmembrane helix</keyword>
<sequence>MRRRTVVRVRRAVDAVRRRLAAAGSRDRGATPVELAIAFPAILILTFASIQVGAWFLARAVALNAAQVAVSSTRTLNGVSPAAGEEQASDFIADTGGWLVGWDVQVARDDEQVTATVTGNVVSVIPGIGWTVSQTARGPVERFVDEDAP</sequence>
<name>A0A6F8Y3V9_9ACTN</name>
<evidence type="ECO:0000313" key="3">
    <source>
        <dbReference type="EMBL" id="BCB80785.1"/>
    </source>
</evidence>
<proteinExistence type="predicted"/>
<gene>
    <name evidence="3" type="ORF">Pflav_071950</name>
</gene>
<keyword evidence="1" id="KW-0812">Transmembrane</keyword>
<reference evidence="3 4" key="1">
    <citation type="submission" date="2020-03" db="EMBL/GenBank/DDBJ databases">
        <title>Whole genome shotgun sequence of Phytohabitans flavus NBRC 107702.</title>
        <authorList>
            <person name="Komaki H."/>
            <person name="Tamura T."/>
        </authorList>
    </citation>
    <scope>NUCLEOTIDE SEQUENCE [LARGE SCALE GENOMIC DNA]</scope>
    <source>
        <strain evidence="3 4">NBRC 107702</strain>
    </source>
</reference>
<dbReference type="InterPro" id="IPR012495">
    <property type="entry name" value="TadE-like_dom"/>
</dbReference>